<name>A0A2P6NCL5_9EUKA</name>
<keyword evidence="3" id="KW-1185">Reference proteome</keyword>
<dbReference type="InterPro" id="IPR001753">
    <property type="entry name" value="Enoyl-CoA_hydra/iso"/>
</dbReference>
<dbReference type="Gene3D" id="1.10.12.10">
    <property type="entry name" value="Lyase 2-enoyl-coa Hydratase, Chain A, domain 2"/>
    <property type="match status" value="1"/>
</dbReference>
<dbReference type="Pfam" id="PF00378">
    <property type="entry name" value="ECH_1"/>
    <property type="match status" value="1"/>
</dbReference>
<comment type="caution">
    <text evidence="2">The sequence shown here is derived from an EMBL/GenBank/DDBJ whole genome shotgun (WGS) entry which is preliminary data.</text>
</comment>
<dbReference type="InParanoid" id="A0A2P6NCL5"/>
<evidence type="ECO:0000313" key="2">
    <source>
        <dbReference type="EMBL" id="PRP81683.1"/>
    </source>
</evidence>
<dbReference type="SUPFAM" id="SSF52096">
    <property type="entry name" value="ClpP/crotonase"/>
    <property type="match status" value="1"/>
</dbReference>
<gene>
    <name evidence="2" type="ORF">PROFUN_01190</name>
</gene>
<proteinExistence type="predicted"/>
<dbReference type="GO" id="GO:0016853">
    <property type="term" value="F:isomerase activity"/>
    <property type="evidence" value="ECO:0007669"/>
    <property type="project" value="UniProtKB-KW"/>
</dbReference>
<sequence>MTEYEALTSRLKEVKVKIDSDGVALVTLDRPVGRNAWTLYTQDELIKVYTALEEDERVKVIVYTGGDNKNNIFCAGADLSMGDFSSESSGTKLTEREHRDGGGRFVTFVHNRVRKVTIAAINGHASGVGITQTLSMDIRLAWRDAKIVFPFVRRGIVPEATSSYLLPKLIGNSRALQIFLTGNVFKASDSIYNGLFFYEQPEKREDVLPRALALAREIATQTSAVSCYFAKSLVWHPADSIEGQHLLDSRAMFVLGDGKDSREGVKSFMEKRAPKFAATVNRDLPDWVPWWNHVDLSVPNKSKL</sequence>
<dbReference type="CDD" id="cd06558">
    <property type="entry name" value="crotonase-like"/>
    <property type="match status" value="1"/>
</dbReference>
<keyword evidence="1" id="KW-0456">Lyase</keyword>
<dbReference type="STRING" id="1890364.A0A2P6NCL5"/>
<dbReference type="OrthoDB" id="2018133at2759"/>
<dbReference type="PANTHER" id="PTHR11941">
    <property type="entry name" value="ENOYL-COA HYDRATASE-RELATED"/>
    <property type="match status" value="1"/>
</dbReference>
<protein>
    <submittedName>
        <fullName evidence="2">Enoyl-CoA hydratase/isomerase</fullName>
    </submittedName>
</protein>
<dbReference type="AlphaFoldDB" id="A0A2P6NCL5"/>
<evidence type="ECO:0000256" key="1">
    <source>
        <dbReference type="ARBA" id="ARBA00023239"/>
    </source>
</evidence>
<keyword evidence="2" id="KW-0413">Isomerase</keyword>
<dbReference type="GO" id="GO:0006635">
    <property type="term" value="P:fatty acid beta-oxidation"/>
    <property type="evidence" value="ECO:0007669"/>
    <property type="project" value="TreeGrafter"/>
</dbReference>
<dbReference type="Proteomes" id="UP000241769">
    <property type="component" value="Unassembled WGS sequence"/>
</dbReference>
<dbReference type="EMBL" id="MDYQ01000121">
    <property type="protein sequence ID" value="PRP81683.1"/>
    <property type="molecule type" value="Genomic_DNA"/>
</dbReference>
<dbReference type="Gene3D" id="3.90.226.10">
    <property type="entry name" value="2-enoyl-CoA Hydratase, Chain A, domain 1"/>
    <property type="match status" value="1"/>
</dbReference>
<reference evidence="2 3" key="1">
    <citation type="journal article" date="2018" name="Genome Biol. Evol.">
        <title>Multiple Roots of Fruiting Body Formation in Amoebozoa.</title>
        <authorList>
            <person name="Hillmann F."/>
            <person name="Forbes G."/>
            <person name="Novohradska S."/>
            <person name="Ferling I."/>
            <person name="Riege K."/>
            <person name="Groth M."/>
            <person name="Westermann M."/>
            <person name="Marz M."/>
            <person name="Spaller T."/>
            <person name="Winckler T."/>
            <person name="Schaap P."/>
            <person name="Glockner G."/>
        </authorList>
    </citation>
    <scope>NUCLEOTIDE SEQUENCE [LARGE SCALE GENOMIC DNA]</scope>
    <source>
        <strain evidence="2 3">Jena</strain>
    </source>
</reference>
<dbReference type="PANTHER" id="PTHR11941:SF54">
    <property type="entry name" value="ENOYL-COA HYDRATASE, MITOCHONDRIAL"/>
    <property type="match status" value="1"/>
</dbReference>
<dbReference type="InterPro" id="IPR014748">
    <property type="entry name" value="Enoyl-CoA_hydra_C"/>
</dbReference>
<accession>A0A2P6NCL5</accession>
<evidence type="ECO:0000313" key="3">
    <source>
        <dbReference type="Proteomes" id="UP000241769"/>
    </source>
</evidence>
<organism evidence="2 3">
    <name type="scientific">Planoprotostelium fungivorum</name>
    <dbReference type="NCBI Taxonomy" id="1890364"/>
    <lineage>
        <taxon>Eukaryota</taxon>
        <taxon>Amoebozoa</taxon>
        <taxon>Evosea</taxon>
        <taxon>Variosea</taxon>
        <taxon>Cavosteliida</taxon>
        <taxon>Cavosteliaceae</taxon>
        <taxon>Planoprotostelium</taxon>
    </lineage>
</organism>
<dbReference type="GO" id="GO:0016829">
    <property type="term" value="F:lyase activity"/>
    <property type="evidence" value="ECO:0007669"/>
    <property type="project" value="UniProtKB-KW"/>
</dbReference>
<dbReference type="InterPro" id="IPR029045">
    <property type="entry name" value="ClpP/crotonase-like_dom_sf"/>
</dbReference>